<evidence type="ECO:0000256" key="3">
    <source>
        <dbReference type="ARBA" id="ARBA00012438"/>
    </source>
</evidence>
<dbReference type="Pfam" id="PF00512">
    <property type="entry name" value="HisKA"/>
    <property type="match status" value="1"/>
</dbReference>
<evidence type="ECO:0000256" key="1">
    <source>
        <dbReference type="ARBA" id="ARBA00000085"/>
    </source>
</evidence>
<evidence type="ECO:0000256" key="11">
    <source>
        <dbReference type="ARBA" id="ARBA00023012"/>
    </source>
</evidence>
<keyword evidence="11" id="KW-0902">Two-component regulatory system</keyword>
<dbReference type="SMART" id="SM00387">
    <property type="entry name" value="HATPase_c"/>
    <property type="match status" value="1"/>
</dbReference>
<dbReference type="CDD" id="cd06225">
    <property type="entry name" value="HAMP"/>
    <property type="match status" value="1"/>
</dbReference>
<evidence type="ECO:0000256" key="6">
    <source>
        <dbReference type="ARBA" id="ARBA00022692"/>
    </source>
</evidence>
<keyword evidence="8" id="KW-0418">Kinase</keyword>
<dbReference type="InterPro" id="IPR005467">
    <property type="entry name" value="His_kinase_dom"/>
</dbReference>
<dbReference type="InterPro" id="IPR035965">
    <property type="entry name" value="PAS-like_dom_sf"/>
</dbReference>
<organism evidence="17 18">
    <name type="scientific">Alsobacter ponti</name>
    <dbReference type="NCBI Taxonomy" id="2962936"/>
    <lineage>
        <taxon>Bacteria</taxon>
        <taxon>Pseudomonadati</taxon>
        <taxon>Pseudomonadota</taxon>
        <taxon>Alphaproteobacteria</taxon>
        <taxon>Hyphomicrobiales</taxon>
        <taxon>Alsobacteraceae</taxon>
        <taxon>Alsobacter</taxon>
    </lineage>
</organism>
<comment type="catalytic activity">
    <reaction evidence="1">
        <text>ATP + protein L-histidine = ADP + protein N-phospho-L-histidine.</text>
        <dbReference type="EC" id="2.7.13.3"/>
    </reaction>
</comment>
<feature type="transmembrane region" description="Helical" evidence="13">
    <location>
        <begin position="13"/>
        <end position="36"/>
    </location>
</feature>
<dbReference type="NCBIfam" id="TIGR00229">
    <property type="entry name" value="sensory_box"/>
    <property type="match status" value="1"/>
</dbReference>
<dbReference type="InterPro" id="IPR003660">
    <property type="entry name" value="HAMP_dom"/>
</dbReference>
<feature type="domain" description="Histidine kinase" evidence="14">
    <location>
        <begin position="412"/>
        <end position="625"/>
    </location>
</feature>
<dbReference type="PRINTS" id="PR00344">
    <property type="entry name" value="BCTRLSENSOR"/>
</dbReference>
<dbReference type="SUPFAM" id="SSF158472">
    <property type="entry name" value="HAMP domain-like"/>
    <property type="match status" value="1"/>
</dbReference>
<dbReference type="CDD" id="cd00082">
    <property type="entry name" value="HisKA"/>
    <property type="match status" value="1"/>
</dbReference>
<evidence type="ECO:0000256" key="13">
    <source>
        <dbReference type="SAM" id="Phobius"/>
    </source>
</evidence>
<keyword evidence="9 17" id="KW-0067">ATP-binding</keyword>
<dbReference type="InterPro" id="IPR013656">
    <property type="entry name" value="PAS_4"/>
</dbReference>
<feature type="domain" description="HAMP" evidence="16">
    <location>
        <begin position="211"/>
        <end position="266"/>
    </location>
</feature>
<keyword evidence="10 13" id="KW-1133">Transmembrane helix</keyword>
<dbReference type="SMART" id="SM00304">
    <property type="entry name" value="HAMP"/>
    <property type="match status" value="1"/>
</dbReference>
<gene>
    <name evidence="17" type="ORF">NK718_13680</name>
</gene>
<evidence type="ECO:0000256" key="5">
    <source>
        <dbReference type="ARBA" id="ARBA00022679"/>
    </source>
</evidence>
<proteinExistence type="predicted"/>
<evidence type="ECO:0000313" key="17">
    <source>
        <dbReference type="EMBL" id="MCP8939572.1"/>
    </source>
</evidence>
<evidence type="ECO:0000256" key="8">
    <source>
        <dbReference type="ARBA" id="ARBA00022777"/>
    </source>
</evidence>
<dbReference type="Gene3D" id="1.10.287.130">
    <property type="match status" value="1"/>
</dbReference>
<evidence type="ECO:0000256" key="12">
    <source>
        <dbReference type="ARBA" id="ARBA00023136"/>
    </source>
</evidence>
<dbReference type="EMBL" id="JANCLU010000012">
    <property type="protein sequence ID" value="MCP8939572.1"/>
    <property type="molecule type" value="Genomic_DNA"/>
</dbReference>
<dbReference type="PROSITE" id="PS50112">
    <property type="entry name" value="PAS"/>
    <property type="match status" value="1"/>
</dbReference>
<evidence type="ECO:0000259" key="16">
    <source>
        <dbReference type="PROSITE" id="PS50885"/>
    </source>
</evidence>
<dbReference type="InterPro" id="IPR036097">
    <property type="entry name" value="HisK_dim/P_sf"/>
</dbReference>
<dbReference type="PANTHER" id="PTHR42878">
    <property type="entry name" value="TWO-COMPONENT HISTIDINE KINASE"/>
    <property type="match status" value="1"/>
</dbReference>
<evidence type="ECO:0000259" key="15">
    <source>
        <dbReference type="PROSITE" id="PS50112"/>
    </source>
</evidence>
<reference evidence="17 18" key="1">
    <citation type="submission" date="2022-07" db="EMBL/GenBank/DDBJ databases">
        <authorList>
            <person name="Li W.-J."/>
            <person name="Deng Q.-Q."/>
        </authorList>
    </citation>
    <scope>NUCLEOTIDE SEQUENCE [LARGE SCALE GENOMIC DNA]</scope>
    <source>
        <strain evidence="17 18">SYSU M60028</strain>
    </source>
</reference>
<feature type="domain" description="PAS" evidence="15">
    <location>
        <begin position="271"/>
        <end position="316"/>
    </location>
</feature>
<evidence type="ECO:0000256" key="2">
    <source>
        <dbReference type="ARBA" id="ARBA00004141"/>
    </source>
</evidence>
<dbReference type="Gene3D" id="6.10.340.10">
    <property type="match status" value="1"/>
</dbReference>
<dbReference type="Gene3D" id="3.30.450.20">
    <property type="entry name" value="PAS domain"/>
    <property type="match status" value="1"/>
</dbReference>
<dbReference type="Pfam" id="PF00672">
    <property type="entry name" value="HAMP"/>
    <property type="match status" value="1"/>
</dbReference>
<dbReference type="Gene3D" id="3.30.565.10">
    <property type="entry name" value="Histidine kinase-like ATPase, C-terminal domain"/>
    <property type="match status" value="1"/>
</dbReference>
<dbReference type="Gene3D" id="3.30.450.290">
    <property type="match status" value="1"/>
</dbReference>
<keyword evidence="12 13" id="KW-0472">Membrane</keyword>
<dbReference type="PANTHER" id="PTHR42878:SF7">
    <property type="entry name" value="SENSOR HISTIDINE KINASE GLRK"/>
    <property type="match status" value="1"/>
</dbReference>
<dbReference type="PROSITE" id="PS50885">
    <property type="entry name" value="HAMP"/>
    <property type="match status" value="1"/>
</dbReference>
<name>A0ABT1LDI5_9HYPH</name>
<evidence type="ECO:0000256" key="9">
    <source>
        <dbReference type="ARBA" id="ARBA00022840"/>
    </source>
</evidence>
<evidence type="ECO:0000256" key="10">
    <source>
        <dbReference type="ARBA" id="ARBA00022989"/>
    </source>
</evidence>
<keyword evidence="4" id="KW-0597">Phosphoprotein</keyword>
<dbReference type="InterPro" id="IPR003661">
    <property type="entry name" value="HisK_dim/P_dom"/>
</dbReference>
<keyword evidence="6 13" id="KW-0812">Transmembrane</keyword>
<evidence type="ECO:0000259" key="14">
    <source>
        <dbReference type="PROSITE" id="PS50109"/>
    </source>
</evidence>
<evidence type="ECO:0000256" key="7">
    <source>
        <dbReference type="ARBA" id="ARBA00022741"/>
    </source>
</evidence>
<keyword evidence="7" id="KW-0547">Nucleotide-binding</keyword>
<dbReference type="InterPro" id="IPR003594">
    <property type="entry name" value="HATPase_dom"/>
</dbReference>
<keyword evidence="18" id="KW-1185">Reference proteome</keyword>
<sequence length="631" mass="66971">MIDALRSRLAAKILAAMATALLLASAASLAIFVPLYRSDLARERVAVSERLGAGLRIALENAMLKRDIDGLRDVVERLAAVEGVAGVDILNPSLEVRFSASPLRLGRTEPSLDALCPDCGLTGRRAATGSAFVAAEGGRPVLRSVTAVPNREPCSVCHGPTAEHPVNGFIVIDYDARGLDGHAWRSAVLLSGVGALVVLFALAVTWSQLHRGVLEPVAALTRVSASMAAGDLSLRIAPMRIGHGDEIAELGAAFDRMATELAHKVDTLREREDFLQGLIDAIPDGVRAIDEEFRVVAANREFARMSGLTRAEVLARPCHVSSHGRDEPCVPTLTTCPVVELAARDEPIRAVYSHVAAGSSEEFGVEVVAAPMVVATRDGPRRFVVESIRDLSRTVQVSLDQRLAEIGQLATGVAHEIHNPLASIRFGLSALRSVLDGHPGSEEAQSYMGLVSREIERCIEITGRLMRLSDAPGEHGTLVDLARIAHDAAALLGYEATTRRIELSIDVAPDARVVASESDMGMVLVNLLQNAFHATQPGGRVRVSGGPTPTGEVVIEVSDTGAGIAADDLRRIFQPFWTRRADQSSGSGLGLPICKALLAKWRGTIAVESAPGVGSTFTLTWPPPAEMSDAA</sequence>
<comment type="subcellular location">
    <subcellularLocation>
        <location evidence="2">Membrane</location>
        <topology evidence="2">Multi-pass membrane protein</topology>
    </subcellularLocation>
</comment>
<dbReference type="SMART" id="SM00388">
    <property type="entry name" value="HisKA"/>
    <property type="match status" value="1"/>
</dbReference>
<dbReference type="PROSITE" id="PS50109">
    <property type="entry name" value="HIS_KIN"/>
    <property type="match status" value="1"/>
</dbReference>
<dbReference type="InterPro" id="IPR036890">
    <property type="entry name" value="HATPase_C_sf"/>
</dbReference>
<dbReference type="Proteomes" id="UP001205890">
    <property type="component" value="Unassembled WGS sequence"/>
</dbReference>
<evidence type="ECO:0000256" key="4">
    <source>
        <dbReference type="ARBA" id="ARBA00022553"/>
    </source>
</evidence>
<dbReference type="EC" id="2.7.13.3" evidence="3"/>
<comment type="caution">
    <text evidence="17">The sequence shown here is derived from an EMBL/GenBank/DDBJ whole genome shotgun (WGS) entry which is preliminary data.</text>
</comment>
<dbReference type="SUPFAM" id="SSF47384">
    <property type="entry name" value="Homodimeric domain of signal transducing histidine kinase"/>
    <property type="match status" value="1"/>
</dbReference>
<accession>A0ABT1LDI5</accession>
<dbReference type="InterPro" id="IPR000014">
    <property type="entry name" value="PAS"/>
</dbReference>
<keyword evidence="5" id="KW-0808">Transferase</keyword>
<dbReference type="GO" id="GO:0005524">
    <property type="term" value="F:ATP binding"/>
    <property type="evidence" value="ECO:0007669"/>
    <property type="project" value="UniProtKB-KW"/>
</dbReference>
<dbReference type="Pfam" id="PF08448">
    <property type="entry name" value="PAS_4"/>
    <property type="match status" value="1"/>
</dbReference>
<evidence type="ECO:0000313" key="18">
    <source>
        <dbReference type="Proteomes" id="UP001205890"/>
    </source>
</evidence>
<protein>
    <recommendedName>
        <fullName evidence="3">histidine kinase</fullName>
        <ecNumber evidence="3">2.7.13.3</ecNumber>
    </recommendedName>
</protein>
<dbReference type="CDD" id="cd00130">
    <property type="entry name" value="PAS"/>
    <property type="match status" value="1"/>
</dbReference>
<dbReference type="SUPFAM" id="SSF55874">
    <property type="entry name" value="ATPase domain of HSP90 chaperone/DNA topoisomerase II/histidine kinase"/>
    <property type="match status" value="1"/>
</dbReference>
<dbReference type="Pfam" id="PF02518">
    <property type="entry name" value="HATPase_c"/>
    <property type="match status" value="1"/>
</dbReference>
<dbReference type="InterPro" id="IPR004358">
    <property type="entry name" value="Sig_transdc_His_kin-like_C"/>
</dbReference>
<dbReference type="RefSeq" id="WP_254743298.1">
    <property type="nucleotide sequence ID" value="NZ_JANCLU010000012.1"/>
</dbReference>
<feature type="transmembrane region" description="Helical" evidence="13">
    <location>
        <begin position="187"/>
        <end position="206"/>
    </location>
</feature>
<dbReference type="SUPFAM" id="SSF55785">
    <property type="entry name" value="PYP-like sensor domain (PAS domain)"/>
    <property type="match status" value="1"/>
</dbReference>
<dbReference type="InterPro" id="IPR050351">
    <property type="entry name" value="BphY/WalK/GraS-like"/>
</dbReference>